<keyword evidence="2" id="KW-1185">Reference proteome</keyword>
<accession>A0ABV5GGC0</accession>
<evidence type="ECO:0000313" key="1">
    <source>
        <dbReference type="EMBL" id="MFB9090142.1"/>
    </source>
</evidence>
<comment type="caution">
    <text evidence="1">The sequence shown here is derived from an EMBL/GenBank/DDBJ whole genome shotgun (WGS) entry which is preliminary data.</text>
</comment>
<dbReference type="EMBL" id="JBHMFB010000029">
    <property type="protein sequence ID" value="MFB9090142.1"/>
    <property type="molecule type" value="Genomic_DNA"/>
</dbReference>
<dbReference type="InterPro" id="IPR036191">
    <property type="entry name" value="RRF_sf"/>
</dbReference>
<organism evidence="1 2">
    <name type="scientific">Flavobacterium paronense</name>
    <dbReference type="NCBI Taxonomy" id="1392775"/>
    <lineage>
        <taxon>Bacteria</taxon>
        <taxon>Pseudomonadati</taxon>
        <taxon>Bacteroidota</taxon>
        <taxon>Flavobacteriia</taxon>
        <taxon>Flavobacteriales</taxon>
        <taxon>Flavobacteriaceae</taxon>
        <taxon>Flavobacterium</taxon>
    </lineage>
</organism>
<dbReference type="RefSeq" id="WP_290285126.1">
    <property type="nucleotide sequence ID" value="NZ_JAUFQN010000019.1"/>
</dbReference>
<name>A0ABV5GGC0_9FLAO</name>
<proteinExistence type="predicted"/>
<dbReference type="Pfam" id="PF12732">
    <property type="entry name" value="YtxH"/>
    <property type="match status" value="1"/>
</dbReference>
<gene>
    <name evidence="1" type="ORF">ACFFUU_11065</name>
</gene>
<dbReference type="InterPro" id="IPR024623">
    <property type="entry name" value="YtxH"/>
</dbReference>
<evidence type="ECO:0000313" key="2">
    <source>
        <dbReference type="Proteomes" id="UP001589576"/>
    </source>
</evidence>
<dbReference type="SUPFAM" id="SSF55194">
    <property type="entry name" value="Ribosome recycling factor, RRF"/>
    <property type="match status" value="1"/>
</dbReference>
<dbReference type="Proteomes" id="UP001589576">
    <property type="component" value="Unassembled WGS sequence"/>
</dbReference>
<reference evidence="1 2" key="1">
    <citation type="submission" date="2024-09" db="EMBL/GenBank/DDBJ databases">
        <authorList>
            <person name="Sun Q."/>
            <person name="Mori K."/>
        </authorList>
    </citation>
    <scope>NUCLEOTIDE SEQUENCE [LARGE SCALE GENOMIC DNA]</scope>
    <source>
        <strain evidence="1 2">CECT 8460</strain>
    </source>
</reference>
<protein>
    <submittedName>
        <fullName evidence="1">YtxH domain-containing protein</fullName>
    </submittedName>
</protein>
<sequence length="111" mass="12258">MKNSSDSMKVIGALIIGAATGATLGVLFAPKKGSKTRKSIVGSAKKMTRNFKEKMDDEIKVLKKKAKKEAEFLKDKGIKIEKEIQKKSGNFKSVIDNQLDQEADALNHKKH</sequence>